<dbReference type="Gene3D" id="4.10.220.110">
    <property type="match status" value="1"/>
</dbReference>
<sequence>MSAEGLRFTLKVDGIQEMSTAVVSFSLHQKYSIPFTLEVDIASGLFDLTAEDFLEKNAVLTIWQGDTPQRYVSGIVTSVQAGGNNGWQMRYQLSIRPPLWRAGLRQNFRIFQQQDIRTISATLLNEAGVADWMPLFYEAHPAREFCVQYGETDLGFLMRLWAEEGLFFFERCGKAGPEQKLAVCDDVAGLTSAGTLGFNPDTTTGGTTAYISDFRYRAQISPSSVESLDYTFRTPGWPGHYSHDGEKPERAADPV</sequence>
<dbReference type="Gene3D" id="2.30.110.50">
    <property type="match status" value="1"/>
</dbReference>
<dbReference type="EMBL" id="LR134141">
    <property type="protein sequence ID" value="VEA05122.1"/>
    <property type="molecule type" value="Genomic_DNA"/>
</dbReference>
<accession>A0A6D2GAD5</accession>
<name>A0A6D2GAD5_SALER</name>
<gene>
    <name evidence="1" type="ORF">NCTC5773_03560</name>
</gene>
<dbReference type="Gene3D" id="3.55.50.10">
    <property type="entry name" value="Baseplate protein-like domains"/>
    <property type="match status" value="1"/>
</dbReference>
<organism evidence="1 2">
    <name type="scientific">Salmonella enterica subsp. salamae</name>
    <dbReference type="NCBI Taxonomy" id="59202"/>
    <lineage>
        <taxon>Bacteria</taxon>
        <taxon>Pseudomonadati</taxon>
        <taxon>Pseudomonadota</taxon>
        <taxon>Gammaproteobacteria</taxon>
        <taxon>Enterobacterales</taxon>
        <taxon>Enterobacteriaceae</taxon>
        <taxon>Salmonella</taxon>
    </lineage>
</organism>
<reference evidence="1 2" key="1">
    <citation type="submission" date="2018-12" db="EMBL/GenBank/DDBJ databases">
        <authorList>
            <consortium name="Pathogen Informatics"/>
        </authorList>
    </citation>
    <scope>NUCLEOTIDE SEQUENCE [LARGE SCALE GENOMIC DNA]</scope>
    <source>
        <strain evidence="1 2">NCTC5773</strain>
    </source>
</reference>
<protein>
    <submittedName>
        <fullName evidence="1">VgrS protein</fullName>
    </submittedName>
</protein>
<dbReference type="Pfam" id="PF05954">
    <property type="entry name" value="Phage_GPD"/>
    <property type="match status" value="1"/>
</dbReference>
<dbReference type="NCBIfam" id="TIGR01646">
    <property type="entry name" value="vgr_GE"/>
    <property type="match status" value="1"/>
</dbReference>
<dbReference type="AlphaFoldDB" id="A0A6D2GAD5"/>
<dbReference type="Proteomes" id="UP000267858">
    <property type="component" value="Chromosome"/>
</dbReference>
<dbReference type="InterPro" id="IPR006533">
    <property type="entry name" value="T6SS_Vgr_RhsGE"/>
</dbReference>
<evidence type="ECO:0000313" key="1">
    <source>
        <dbReference type="EMBL" id="VEA05122.1"/>
    </source>
</evidence>
<proteinExistence type="predicted"/>
<dbReference type="SUPFAM" id="SSF69279">
    <property type="entry name" value="Phage tail proteins"/>
    <property type="match status" value="2"/>
</dbReference>
<evidence type="ECO:0000313" key="2">
    <source>
        <dbReference type="Proteomes" id="UP000267858"/>
    </source>
</evidence>